<name>A0AAI8IDS1_MAMSC</name>
<evidence type="ECO:0000313" key="2">
    <source>
        <dbReference type="EMBL" id="AVJ53285.1"/>
    </source>
</evidence>
<gene>
    <name evidence="2" type="ORF">CEP64_14085</name>
</gene>
<feature type="region of interest" description="Disordered" evidence="1">
    <location>
        <begin position="1"/>
        <end position="24"/>
    </location>
</feature>
<reference evidence="3" key="1">
    <citation type="submission" date="2017-06" db="EMBL/GenBank/DDBJ databases">
        <title>FDA dAtabase for Regulatory Grade micrObial Sequences (FDA-ARGOS): Supporting development and validation of Infectious Disease Dx tests.</title>
        <authorList>
            <person name="Goldberg B."/>
            <person name="Campos J."/>
            <person name="Tallon L."/>
            <person name="Sadzewicz L."/>
            <person name="Sengamalay N."/>
            <person name="Ott S."/>
            <person name="Godinez A."/>
            <person name="Nagaraj S."/>
            <person name="Vavikolanu K."/>
            <person name="Nadendla S."/>
            <person name="George J."/>
            <person name="Geyer C."/>
            <person name="Sichtig H."/>
        </authorList>
    </citation>
    <scope>NUCLEOTIDE SEQUENCE [LARGE SCALE GENOMIC DNA]</scope>
    <source>
        <strain evidence="3">FDAARGOS_285</strain>
    </source>
</reference>
<dbReference type="AlphaFoldDB" id="A0AAI8IDS1"/>
<organism evidence="2 3">
    <name type="scientific">Mammaliicoccus sciuri</name>
    <name type="common">Staphylococcus sciuri</name>
    <dbReference type="NCBI Taxonomy" id="1296"/>
    <lineage>
        <taxon>Bacteria</taxon>
        <taxon>Bacillati</taxon>
        <taxon>Bacillota</taxon>
        <taxon>Bacilli</taxon>
        <taxon>Bacillales</taxon>
        <taxon>Staphylococcaceae</taxon>
        <taxon>Mammaliicoccus</taxon>
    </lineage>
</organism>
<dbReference type="KEGG" id="sscu:CEP64_14085"/>
<sequence>MAKKRTKSNNKNLPLNENEREELERLRNENETLKAGIAYQKSYRPLPIYMEATIRKNKGH</sequence>
<accession>A0AAI8IDS1</accession>
<dbReference type="EMBL" id="CP022046">
    <property type="protein sequence ID" value="AVJ53285.1"/>
    <property type="molecule type" value="Genomic_DNA"/>
</dbReference>
<protein>
    <submittedName>
        <fullName evidence="2">Uncharacterized protein</fullName>
    </submittedName>
</protein>
<proteinExistence type="predicted"/>
<dbReference type="Proteomes" id="UP000197058">
    <property type="component" value="Chromosome"/>
</dbReference>
<evidence type="ECO:0000256" key="1">
    <source>
        <dbReference type="SAM" id="MobiDB-lite"/>
    </source>
</evidence>
<dbReference type="RefSeq" id="WP_099047008.1">
    <property type="nucleotide sequence ID" value="NZ_CP022046.2"/>
</dbReference>
<evidence type="ECO:0000313" key="3">
    <source>
        <dbReference type="Proteomes" id="UP000197058"/>
    </source>
</evidence>